<gene>
    <name evidence="1" type="ORF">L3Q82_017930</name>
</gene>
<name>A0ACB8VHF7_9TELE</name>
<dbReference type="Proteomes" id="UP000831701">
    <property type="component" value="Chromosome 21"/>
</dbReference>
<protein>
    <submittedName>
        <fullName evidence="1">Uncharacterized protein</fullName>
    </submittedName>
</protein>
<dbReference type="EMBL" id="CM041551">
    <property type="protein sequence ID" value="KAI3355052.1"/>
    <property type="molecule type" value="Genomic_DNA"/>
</dbReference>
<organism evidence="1 2">
    <name type="scientific">Scortum barcoo</name>
    <name type="common">barcoo grunter</name>
    <dbReference type="NCBI Taxonomy" id="214431"/>
    <lineage>
        <taxon>Eukaryota</taxon>
        <taxon>Metazoa</taxon>
        <taxon>Chordata</taxon>
        <taxon>Craniata</taxon>
        <taxon>Vertebrata</taxon>
        <taxon>Euteleostomi</taxon>
        <taxon>Actinopterygii</taxon>
        <taxon>Neopterygii</taxon>
        <taxon>Teleostei</taxon>
        <taxon>Neoteleostei</taxon>
        <taxon>Acanthomorphata</taxon>
        <taxon>Eupercaria</taxon>
        <taxon>Centrarchiformes</taxon>
        <taxon>Terapontoidei</taxon>
        <taxon>Terapontidae</taxon>
        <taxon>Scortum</taxon>
    </lineage>
</organism>
<accession>A0ACB8VHF7</accession>
<evidence type="ECO:0000313" key="2">
    <source>
        <dbReference type="Proteomes" id="UP000831701"/>
    </source>
</evidence>
<evidence type="ECO:0000313" key="1">
    <source>
        <dbReference type="EMBL" id="KAI3355052.1"/>
    </source>
</evidence>
<sequence>MADAAECTIKVVCRFRPLNSAELARGDKYIPKFIGEDCVQIGGKPYYFDRVFQSNTTQEQFYNAVAQKIVRDVLDGYNGTIFAYGQTSSGKTHTMEGKLHDPDMMGVIPRIVQDIFNYIYSMDENLEFHIKVSYFEIYLDKIRDLLDVTKTNLSVHEDKNRVPFVKGCTERFVCSPSEVMDAIDEGKNNRHVAVTNMNEHSSRSHSIFLINIKQENTQTEQKLTGKLYLVDLAGSEKVGKTGAEGTVLDEAKMINKSLSSLGIVISALAEGSTYIPYRDSKMTRILQDSLGGNCRTTMVICCSPSAFNDAETKSTLLFGQRAKTIKNNVCLNVELTAEQWKSKWEKEKEKNKTLKNTVTWLETELNRWRNGESVPKEEQFDKEKAKAEVQALDSALNNDKAAPTPALSTVPGVKLTDAEKEKYEAEMAKLYKELDDKDDEINQQSQLVEKLKQQMLDQEELLSSSRRDHDTLQTELNRLLAENEASKEEVKEVLQALEELAVNYDQKSQEVEDKAKEFEALSEELNEKSSSLASIDSELQKLKEMTNHQKKRVTEMMSSLLKDLAEIGVALGSNDIKQQESSGLIDEEFTVARLYISKMKSEVKTMVKRSKQLESTQAERTQKMEETEKELTDCQLRISQLEAKIKSLTDSLQNVEQKKRQLEENVDSLNEEIVRIKAQEKVNTMEKDNEIQSANEVKEAVERQIQSHRETHQKQISSLRDELDNKEKLITELQDLNQKIMLEQERLRVEHEKLKAADQEKSRQLQELTVLQDRREQARQDLKGLEETVARELQTLHNLRRLFVQDLATRVKKNAQMDSDDTEGSAAQKQKICFLENNLRASHPSSQAGKNMYKHTVTTLLRDNADLRNELPKMEKRLRATAERVKALEAALKEAKENAARDRKRYQQEVERIKDTIKPKNMGRRASAVIAKPIRPGQLPGAPINTSVNRSNVIQNNQPVSIKGGGNVSPAVPPVRHEEPSRPASLSS</sequence>
<proteinExistence type="predicted"/>
<reference evidence="1" key="1">
    <citation type="submission" date="2022-04" db="EMBL/GenBank/DDBJ databases">
        <title>Jade perch genome.</title>
        <authorList>
            <person name="Chao B."/>
        </authorList>
    </citation>
    <scope>NUCLEOTIDE SEQUENCE</scope>
    <source>
        <strain evidence="1">CB-2022</strain>
    </source>
</reference>
<keyword evidence="2" id="KW-1185">Reference proteome</keyword>
<comment type="caution">
    <text evidence="1">The sequence shown here is derived from an EMBL/GenBank/DDBJ whole genome shotgun (WGS) entry which is preliminary data.</text>
</comment>